<dbReference type="PaxDb" id="29760-VIT_02s0033g00960.t01"/>
<dbReference type="Pfam" id="PF07967">
    <property type="entry name" value="zf-C3HC"/>
    <property type="match status" value="1"/>
</dbReference>
<dbReference type="PANTHER" id="PTHR15835:SF6">
    <property type="entry name" value="ZINC FINGER C3HC-TYPE PROTEIN 1"/>
    <property type="match status" value="1"/>
</dbReference>
<dbReference type="AlphaFoldDB" id="F6I083"/>
<dbReference type="GO" id="GO:0005634">
    <property type="term" value="C:nucleus"/>
    <property type="evidence" value="ECO:0007669"/>
    <property type="project" value="UniProtKB-SubCell"/>
</dbReference>
<keyword evidence="5" id="KW-1185">Reference proteome</keyword>
<gene>
    <name evidence="4" type="ordered locus">VIT_02s0033g00960</name>
</gene>
<evidence type="ECO:0000256" key="1">
    <source>
        <dbReference type="ARBA" id="ARBA00004123"/>
    </source>
</evidence>
<dbReference type="eggNOG" id="KOG4765">
    <property type="taxonomic scope" value="Eukaryota"/>
</dbReference>
<evidence type="ECO:0000313" key="4">
    <source>
        <dbReference type="EMBL" id="CCB60349.1"/>
    </source>
</evidence>
<keyword evidence="2" id="KW-0539">Nucleus</keyword>
<reference evidence="5" key="1">
    <citation type="journal article" date="2007" name="Nature">
        <title>The grapevine genome sequence suggests ancestral hexaploidization in major angiosperm phyla.</title>
        <authorList>
            <consortium name="The French-Italian Public Consortium for Grapevine Genome Characterization."/>
            <person name="Jaillon O."/>
            <person name="Aury J.-M."/>
            <person name="Noel B."/>
            <person name="Policriti A."/>
            <person name="Clepet C."/>
            <person name="Casagrande A."/>
            <person name="Choisne N."/>
            <person name="Aubourg S."/>
            <person name="Vitulo N."/>
            <person name="Jubin C."/>
            <person name="Vezzi A."/>
            <person name="Legeai F."/>
            <person name="Hugueney P."/>
            <person name="Dasilva C."/>
            <person name="Horner D."/>
            <person name="Mica E."/>
            <person name="Jublot D."/>
            <person name="Poulain J."/>
            <person name="Bruyere C."/>
            <person name="Billault A."/>
            <person name="Segurens B."/>
            <person name="Gouyvenoux M."/>
            <person name="Ugarte E."/>
            <person name="Cattonaro F."/>
            <person name="Anthouard V."/>
            <person name="Vico V."/>
            <person name="Del Fabbro C."/>
            <person name="Alaux M."/>
            <person name="Di Gaspero G."/>
            <person name="Dumas V."/>
            <person name="Felice N."/>
            <person name="Paillard S."/>
            <person name="Juman I."/>
            <person name="Moroldo M."/>
            <person name="Scalabrin S."/>
            <person name="Canaguier A."/>
            <person name="Le Clainche I."/>
            <person name="Malacrida G."/>
            <person name="Durand E."/>
            <person name="Pesole G."/>
            <person name="Laucou V."/>
            <person name="Chatelet P."/>
            <person name="Merdinoglu D."/>
            <person name="Delledonne M."/>
            <person name="Pezzotti M."/>
            <person name="Lecharny A."/>
            <person name="Scarpelli C."/>
            <person name="Artiguenave F."/>
            <person name="Pe M.E."/>
            <person name="Valle G."/>
            <person name="Morgante M."/>
            <person name="Caboche M."/>
            <person name="Adam-Blondon A.-F."/>
            <person name="Weissenbach J."/>
            <person name="Quetier F."/>
            <person name="Wincker P."/>
        </authorList>
    </citation>
    <scope>NUCLEOTIDE SEQUENCE [LARGE SCALE GENOMIC DNA]</scope>
    <source>
        <strain evidence="5">cv. Pinot noir / PN40024</strain>
    </source>
</reference>
<dbReference type="HOGENOM" id="CLU_1900022_0_0_1"/>
<dbReference type="InParanoid" id="F6I083"/>
<accession>F6I083</accession>
<proteinExistence type="predicted"/>
<dbReference type="Proteomes" id="UP000009183">
    <property type="component" value="Chromosome 2"/>
</dbReference>
<evidence type="ECO:0000256" key="2">
    <source>
        <dbReference type="ARBA" id="ARBA00023242"/>
    </source>
</evidence>
<sequence>MAGEAERRFNSIMDKLFTAPKFKSTLSEVESSRGKKRQNPMSVVTVAESKSRGDIQHSSTPLCRPWDRGDLMQRLATFKSMTWFAKPEVVSAINCARRGWVNVDMDIIACEACGARLLFSAPSSWTRQQGIKLH</sequence>
<dbReference type="GO" id="GO:0008270">
    <property type="term" value="F:zinc ion binding"/>
    <property type="evidence" value="ECO:0007669"/>
    <property type="project" value="InterPro"/>
</dbReference>
<comment type="subcellular location">
    <subcellularLocation>
        <location evidence="1">Nucleus</location>
    </subcellularLocation>
</comment>
<dbReference type="EMBL" id="FN596505">
    <property type="protein sequence ID" value="CCB60349.1"/>
    <property type="molecule type" value="Genomic_DNA"/>
</dbReference>
<evidence type="ECO:0000259" key="3">
    <source>
        <dbReference type="Pfam" id="PF07967"/>
    </source>
</evidence>
<organism evidence="4 5">
    <name type="scientific">Vitis vinifera</name>
    <name type="common">Grape</name>
    <dbReference type="NCBI Taxonomy" id="29760"/>
    <lineage>
        <taxon>Eukaryota</taxon>
        <taxon>Viridiplantae</taxon>
        <taxon>Streptophyta</taxon>
        <taxon>Embryophyta</taxon>
        <taxon>Tracheophyta</taxon>
        <taxon>Spermatophyta</taxon>
        <taxon>Magnoliopsida</taxon>
        <taxon>eudicotyledons</taxon>
        <taxon>Gunneridae</taxon>
        <taxon>Pentapetalae</taxon>
        <taxon>rosids</taxon>
        <taxon>Vitales</taxon>
        <taxon>Vitaceae</taxon>
        <taxon>Viteae</taxon>
        <taxon>Vitis</taxon>
    </lineage>
</organism>
<evidence type="ECO:0000313" key="5">
    <source>
        <dbReference type="Proteomes" id="UP000009183"/>
    </source>
</evidence>
<protein>
    <recommendedName>
        <fullName evidence="3">C3HC-type domain-containing protein</fullName>
    </recommendedName>
</protein>
<name>F6I083_VITVI</name>
<dbReference type="PANTHER" id="PTHR15835">
    <property type="entry name" value="NUCLEAR-INTERACTING PARTNER OF ALK"/>
    <property type="match status" value="1"/>
</dbReference>
<feature type="domain" description="C3HC-type" evidence="3">
    <location>
        <begin position="65"/>
        <end position="125"/>
    </location>
</feature>
<dbReference type="InterPro" id="IPR012935">
    <property type="entry name" value="NuBaID_N"/>
</dbReference>